<comment type="caution">
    <text evidence="1">The sequence shown here is derived from an EMBL/GenBank/DDBJ whole genome shotgun (WGS) entry which is preliminary data.</text>
</comment>
<evidence type="ECO:0000313" key="2">
    <source>
        <dbReference type="Proteomes" id="UP000887013"/>
    </source>
</evidence>
<sequence length="56" mass="6255">GMRSVTYCFSKPTFSNMSEAVNTFQLRPDSNMVEAGIRSRQSTTNCLDLSAEFLKS</sequence>
<reference evidence="1" key="1">
    <citation type="submission" date="2020-08" db="EMBL/GenBank/DDBJ databases">
        <title>Multicomponent nature underlies the extraordinary mechanical properties of spider dragline silk.</title>
        <authorList>
            <person name="Kono N."/>
            <person name="Nakamura H."/>
            <person name="Mori M."/>
            <person name="Yoshida Y."/>
            <person name="Ohtoshi R."/>
            <person name="Malay A.D."/>
            <person name="Moran D.A.P."/>
            <person name="Tomita M."/>
            <person name="Numata K."/>
            <person name="Arakawa K."/>
        </authorList>
    </citation>
    <scope>NUCLEOTIDE SEQUENCE</scope>
</reference>
<protein>
    <submittedName>
        <fullName evidence="1">Uncharacterized protein</fullName>
    </submittedName>
</protein>
<dbReference type="Proteomes" id="UP000887013">
    <property type="component" value="Unassembled WGS sequence"/>
</dbReference>
<accession>A0A8X6THK5</accession>
<organism evidence="1 2">
    <name type="scientific">Nephila pilipes</name>
    <name type="common">Giant wood spider</name>
    <name type="synonym">Nephila maculata</name>
    <dbReference type="NCBI Taxonomy" id="299642"/>
    <lineage>
        <taxon>Eukaryota</taxon>
        <taxon>Metazoa</taxon>
        <taxon>Ecdysozoa</taxon>
        <taxon>Arthropoda</taxon>
        <taxon>Chelicerata</taxon>
        <taxon>Arachnida</taxon>
        <taxon>Araneae</taxon>
        <taxon>Araneomorphae</taxon>
        <taxon>Entelegynae</taxon>
        <taxon>Araneoidea</taxon>
        <taxon>Nephilidae</taxon>
        <taxon>Nephila</taxon>
    </lineage>
</organism>
<keyword evidence="2" id="KW-1185">Reference proteome</keyword>
<feature type="non-terminal residue" evidence="1">
    <location>
        <position position="1"/>
    </location>
</feature>
<name>A0A8X6THK5_NEPPI</name>
<dbReference type="AlphaFoldDB" id="A0A8X6THK5"/>
<gene>
    <name evidence="1" type="ORF">NPIL_372861</name>
</gene>
<evidence type="ECO:0000313" key="1">
    <source>
        <dbReference type="EMBL" id="GFT17787.1"/>
    </source>
</evidence>
<proteinExistence type="predicted"/>
<dbReference type="EMBL" id="BMAW01105085">
    <property type="protein sequence ID" value="GFT17787.1"/>
    <property type="molecule type" value="Genomic_DNA"/>
</dbReference>